<dbReference type="InterPro" id="IPR006076">
    <property type="entry name" value="FAD-dep_OxRdtase"/>
</dbReference>
<keyword evidence="3" id="KW-0274">FAD</keyword>
<dbReference type="InterPro" id="IPR036188">
    <property type="entry name" value="FAD/NAD-bd_sf"/>
</dbReference>
<feature type="domain" description="FAD dependent oxidoreductase" evidence="6">
    <location>
        <begin position="11"/>
        <end position="401"/>
    </location>
</feature>
<dbReference type="Pfam" id="PF01266">
    <property type="entry name" value="DAO"/>
    <property type="match status" value="1"/>
</dbReference>
<keyword evidence="8" id="KW-1185">Reference proteome</keyword>
<evidence type="ECO:0000256" key="4">
    <source>
        <dbReference type="ARBA" id="ARBA00023002"/>
    </source>
</evidence>
<dbReference type="Proteomes" id="UP000054877">
    <property type="component" value="Unassembled WGS sequence"/>
</dbReference>
<dbReference type="OrthoDB" id="9801699at2"/>
<dbReference type="PANTHER" id="PTHR43104">
    <property type="entry name" value="L-2-HYDROXYGLUTARATE DEHYDROGENASE, MITOCHONDRIAL"/>
    <property type="match status" value="1"/>
</dbReference>
<reference evidence="7 8" key="1">
    <citation type="submission" date="2015-11" db="EMBL/GenBank/DDBJ databases">
        <title>Genomic analysis of 38 Legionella species identifies large and diverse effector repertoires.</title>
        <authorList>
            <person name="Burstein D."/>
            <person name="Amaro F."/>
            <person name="Zusman T."/>
            <person name="Lifshitz Z."/>
            <person name="Cohen O."/>
            <person name="Gilbert J.A."/>
            <person name="Pupko T."/>
            <person name="Shuman H.A."/>
            <person name="Segal G."/>
        </authorList>
    </citation>
    <scope>NUCLEOTIDE SEQUENCE [LARGE SCALE GENOMIC DNA]</scope>
    <source>
        <strain evidence="7 8">Mt.St.Helens-9</strain>
    </source>
</reference>
<evidence type="ECO:0000256" key="5">
    <source>
        <dbReference type="ARBA" id="ARBA00037941"/>
    </source>
</evidence>
<dbReference type="STRING" id="452.Lspi_1867"/>
<dbReference type="Gene3D" id="3.50.50.60">
    <property type="entry name" value="FAD/NAD(P)-binding domain"/>
    <property type="match status" value="1"/>
</dbReference>
<proteinExistence type="inferred from homology"/>
<dbReference type="SUPFAM" id="SSF51905">
    <property type="entry name" value="FAD/NAD(P)-binding domain"/>
    <property type="match status" value="1"/>
</dbReference>
<evidence type="ECO:0000256" key="2">
    <source>
        <dbReference type="ARBA" id="ARBA00022630"/>
    </source>
</evidence>
<comment type="similarity">
    <text evidence="5">Belongs to the L2HGDH family.</text>
</comment>
<evidence type="ECO:0000259" key="6">
    <source>
        <dbReference type="Pfam" id="PF01266"/>
    </source>
</evidence>
<protein>
    <submittedName>
        <fullName evidence="7">L-2-hydroxyglutarate oxidase LhgO</fullName>
        <ecNumber evidence="7">1.1.3.15</ecNumber>
    </submittedName>
</protein>
<evidence type="ECO:0000313" key="7">
    <source>
        <dbReference type="EMBL" id="KTD62017.1"/>
    </source>
</evidence>
<dbReference type="EC" id="1.1.3.15" evidence="7"/>
<evidence type="ECO:0000313" key="8">
    <source>
        <dbReference type="Proteomes" id="UP000054877"/>
    </source>
</evidence>
<dbReference type="GO" id="GO:0003973">
    <property type="term" value="F:(S)-2-hydroxy-acid oxidase activity"/>
    <property type="evidence" value="ECO:0007669"/>
    <property type="project" value="UniProtKB-EC"/>
</dbReference>
<evidence type="ECO:0000256" key="3">
    <source>
        <dbReference type="ARBA" id="ARBA00022827"/>
    </source>
</evidence>
<dbReference type="RefSeq" id="WP_058483789.1">
    <property type="nucleotide sequence ID" value="NZ_CAAAII010000008.1"/>
</dbReference>
<name>A0A0W0YYP4_LEGSP</name>
<accession>A0A0W0YYP4</accession>
<dbReference type="AlphaFoldDB" id="A0A0W0YYP4"/>
<sequence length="414" mass="46059">MLNRRNSSLYDYVIIGAGIVGLSVARELLAREPNAKIAVVEKENTIGLHASGRNSGVLHSGIYYQPDSLKAKVCLEGARLMSSYCEEHGLPLNRIGKVIVPVRCSDGENLNVLHQRALSNGASIRLINDQELKEIEPHATTATGMALHAPETAVVDPMLIMKHLHSSLTKRGVHFFFNSFIDAIDTQGKKITTSEGNISYGHLFNTAGLFADKIAHACGLKSSYRILPFKGYYYELSPDSKLQINHLIYPVPDMNVPFLGIHFTKSVSGTVYIGPTAIPALGREHYRGVAGIKLCDFINIVTSLGRQYYVNRQGFRSYTHQEIPRIFKSRFIKSARALVPGVSKSDLRVSNKIGIRAQLYDYKHNELITDFLISRTDHVTHVLNAVSPAFTSAFSFAKWIVNEQKTVCKEPVYR</sequence>
<dbReference type="PATRIC" id="fig|452.5.peg.2050"/>
<comment type="caution">
    <text evidence="7">The sequence shown here is derived from an EMBL/GenBank/DDBJ whole genome shotgun (WGS) entry which is preliminary data.</text>
</comment>
<dbReference type="Gene3D" id="3.30.9.10">
    <property type="entry name" value="D-Amino Acid Oxidase, subunit A, domain 2"/>
    <property type="match status" value="1"/>
</dbReference>
<dbReference type="PANTHER" id="PTHR43104:SF2">
    <property type="entry name" value="L-2-HYDROXYGLUTARATE DEHYDROGENASE, MITOCHONDRIAL"/>
    <property type="match status" value="1"/>
</dbReference>
<dbReference type="GO" id="GO:0005737">
    <property type="term" value="C:cytoplasm"/>
    <property type="evidence" value="ECO:0007669"/>
    <property type="project" value="TreeGrafter"/>
</dbReference>
<keyword evidence="2" id="KW-0285">Flavoprotein</keyword>
<organism evidence="7 8">
    <name type="scientific">Legionella spiritensis</name>
    <dbReference type="NCBI Taxonomy" id="452"/>
    <lineage>
        <taxon>Bacteria</taxon>
        <taxon>Pseudomonadati</taxon>
        <taxon>Pseudomonadota</taxon>
        <taxon>Gammaproteobacteria</taxon>
        <taxon>Legionellales</taxon>
        <taxon>Legionellaceae</taxon>
        <taxon>Legionella</taxon>
    </lineage>
</organism>
<comment type="cofactor">
    <cofactor evidence="1">
        <name>FAD</name>
        <dbReference type="ChEBI" id="CHEBI:57692"/>
    </cofactor>
</comment>
<keyword evidence="4 7" id="KW-0560">Oxidoreductase</keyword>
<evidence type="ECO:0000256" key="1">
    <source>
        <dbReference type="ARBA" id="ARBA00001974"/>
    </source>
</evidence>
<dbReference type="EMBL" id="LNYX01000030">
    <property type="protein sequence ID" value="KTD62017.1"/>
    <property type="molecule type" value="Genomic_DNA"/>
</dbReference>
<dbReference type="GO" id="GO:0047545">
    <property type="term" value="F:(S)-2-hydroxyglutarate dehydrogenase activity"/>
    <property type="evidence" value="ECO:0007669"/>
    <property type="project" value="TreeGrafter"/>
</dbReference>
<gene>
    <name evidence="7" type="primary">lhgO</name>
    <name evidence="7" type="ORF">Lspi_1867</name>
</gene>
<dbReference type="NCBIfam" id="NF008726">
    <property type="entry name" value="PRK11728.1"/>
    <property type="match status" value="1"/>
</dbReference>